<dbReference type="STRING" id="54.SAMN02745121_00306"/>
<keyword evidence="4" id="KW-1185">Reference proteome</keyword>
<dbReference type="Proteomes" id="UP000199400">
    <property type="component" value="Unassembled WGS sequence"/>
</dbReference>
<evidence type="ECO:0000259" key="2">
    <source>
        <dbReference type="PROSITE" id="PS51371"/>
    </source>
</evidence>
<dbReference type="PROSITE" id="PS51371">
    <property type="entry name" value="CBS"/>
    <property type="match status" value="1"/>
</dbReference>
<dbReference type="SMART" id="SM00116">
    <property type="entry name" value="CBS"/>
    <property type="match status" value="2"/>
</dbReference>
<dbReference type="Gene3D" id="3.10.580.10">
    <property type="entry name" value="CBS-domain"/>
    <property type="match status" value="1"/>
</dbReference>
<gene>
    <name evidence="3" type="ORF">SAMN02745121_00306</name>
</gene>
<dbReference type="InterPro" id="IPR046342">
    <property type="entry name" value="CBS_dom_sf"/>
</dbReference>
<dbReference type="InterPro" id="IPR000644">
    <property type="entry name" value="CBS_dom"/>
</dbReference>
<sequence length="132" mass="14555">MADRPVCELMRALPSSVLPDEAAAPALQRMRCEGVALLPVLDYGELLGLVYERDLARLRGELLGRRLVRDLMRGDPPVAPPWRSVDAVLRLMLTYRSEAVVISDRGHLVGLFTLDDAARRCGALLDAAALRH</sequence>
<feature type="domain" description="CBS" evidence="2">
    <location>
        <begin position="72"/>
        <end position="127"/>
    </location>
</feature>
<dbReference type="Pfam" id="PF00571">
    <property type="entry name" value="CBS"/>
    <property type="match status" value="2"/>
</dbReference>
<dbReference type="RefSeq" id="WP_170136628.1">
    <property type="nucleotide sequence ID" value="NZ_FOMX01000002.1"/>
</dbReference>
<protein>
    <submittedName>
        <fullName evidence="3">CBS domain-containing protein</fullName>
    </submittedName>
</protein>
<name>A0A1I1SVF0_9BACT</name>
<accession>A0A1I1SVF0</accession>
<evidence type="ECO:0000313" key="4">
    <source>
        <dbReference type="Proteomes" id="UP000199400"/>
    </source>
</evidence>
<proteinExistence type="predicted"/>
<reference evidence="4" key="1">
    <citation type="submission" date="2016-10" db="EMBL/GenBank/DDBJ databases">
        <authorList>
            <person name="Varghese N."/>
            <person name="Submissions S."/>
        </authorList>
    </citation>
    <scope>NUCLEOTIDE SEQUENCE [LARGE SCALE GENOMIC DNA]</scope>
    <source>
        <strain evidence="4">ATCC 25963</strain>
    </source>
</reference>
<keyword evidence="1" id="KW-0129">CBS domain</keyword>
<organism evidence="3 4">
    <name type="scientific">Nannocystis exedens</name>
    <dbReference type="NCBI Taxonomy" id="54"/>
    <lineage>
        <taxon>Bacteria</taxon>
        <taxon>Pseudomonadati</taxon>
        <taxon>Myxococcota</taxon>
        <taxon>Polyangia</taxon>
        <taxon>Nannocystales</taxon>
        <taxon>Nannocystaceae</taxon>
        <taxon>Nannocystis</taxon>
    </lineage>
</organism>
<evidence type="ECO:0000313" key="3">
    <source>
        <dbReference type="EMBL" id="SFD50455.1"/>
    </source>
</evidence>
<dbReference type="AlphaFoldDB" id="A0A1I1SVF0"/>
<dbReference type="EMBL" id="FOMX01000002">
    <property type="protein sequence ID" value="SFD50455.1"/>
    <property type="molecule type" value="Genomic_DNA"/>
</dbReference>
<dbReference type="SUPFAM" id="SSF54631">
    <property type="entry name" value="CBS-domain pair"/>
    <property type="match status" value="1"/>
</dbReference>
<evidence type="ECO:0000256" key="1">
    <source>
        <dbReference type="PROSITE-ProRule" id="PRU00703"/>
    </source>
</evidence>
<dbReference type="CDD" id="cd02205">
    <property type="entry name" value="CBS_pair_SF"/>
    <property type="match status" value="1"/>
</dbReference>